<keyword evidence="8 16" id="KW-0812">Transmembrane</keyword>
<dbReference type="Proteomes" id="UP001378960">
    <property type="component" value="Unassembled WGS sequence"/>
</dbReference>
<evidence type="ECO:0000256" key="4">
    <source>
        <dbReference type="ARBA" id="ARBA00005420"/>
    </source>
</evidence>
<evidence type="ECO:0000256" key="12">
    <source>
        <dbReference type="ARBA" id="ARBA00023098"/>
    </source>
</evidence>
<dbReference type="GO" id="GO:0004144">
    <property type="term" value="F:diacylglycerol O-acyltransferase activity"/>
    <property type="evidence" value="ECO:0007669"/>
    <property type="project" value="UniProtKB-UniRule"/>
</dbReference>
<keyword evidence="18" id="KW-1185">Reference proteome</keyword>
<keyword evidence="9" id="KW-0319">Glycerol metabolism</keyword>
<dbReference type="PANTHER" id="PTHR12317">
    <property type="entry name" value="DIACYLGLYCEROL O-ACYLTRANSFERASE"/>
    <property type="match status" value="1"/>
</dbReference>
<comment type="similarity">
    <text evidence="4 16">Belongs to the diacylglycerol acyltransferase family.</text>
</comment>
<comment type="catalytic activity">
    <reaction evidence="15 16">
        <text>an acyl-CoA + a 1,2-diacyl-sn-glycerol = a triacyl-sn-glycerol + CoA</text>
        <dbReference type="Rhea" id="RHEA:10868"/>
        <dbReference type="ChEBI" id="CHEBI:17815"/>
        <dbReference type="ChEBI" id="CHEBI:57287"/>
        <dbReference type="ChEBI" id="CHEBI:58342"/>
        <dbReference type="ChEBI" id="CHEBI:64615"/>
        <dbReference type="EC" id="2.3.1.20"/>
    </reaction>
</comment>
<evidence type="ECO:0000256" key="7">
    <source>
        <dbReference type="ARBA" id="ARBA00022679"/>
    </source>
</evidence>
<name>A0AAV5R755_PICKL</name>
<dbReference type="GO" id="GO:0019432">
    <property type="term" value="P:triglyceride biosynthetic process"/>
    <property type="evidence" value="ECO:0007669"/>
    <property type="project" value="UniProtKB-UniRule"/>
</dbReference>
<dbReference type="GO" id="GO:0006071">
    <property type="term" value="P:glycerol metabolic process"/>
    <property type="evidence" value="ECO:0007669"/>
    <property type="project" value="UniProtKB-UniRule"/>
</dbReference>
<evidence type="ECO:0000256" key="13">
    <source>
        <dbReference type="ARBA" id="ARBA00023136"/>
    </source>
</evidence>
<keyword evidence="11 16" id="KW-1133">Transmembrane helix</keyword>
<evidence type="ECO:0000256" key="2">
    <source>
        <dbReference type="ARBA" id="ARBA00004771"/>
    </source>
</evidence>
<comment type="subcellular location">
    <subcellularLocation>
        <location evidence="1 16">Endoplasmic reticulum membrane</location>
        <topology evidence="1 16">Multi-pass membrane protein</topology>
    </subcellularLocation>
</comment>
<evidence type="ECO:0000256" key="3">
    <source>
        <dbReference type="ARBA" id="ARBA00005189"/>
    </source>
</evidence>
<dbReference type="Pfam" id="PF03982">
    <property type="entry name" value="DAGAT"/>
    <property type="match status" value="2"/>
</dbReference>
<feature type="transmembrane region" description="Helical" evidence="16">
    <location>
        <begin position="33"/>
        <end position="52"/>
    </location>
</feature>
<proteinExistence type="inferred from homology"/>
<comment type="pathway">
    <text evidence="2 16">Glycerolipid metabolism; triacylglycerol biosynthesis.</text>
</comment>
<gene>
    <name evidence="17" type="ORF">DAPK24_030110</name>
</gene>
<evidence type="ECO:0000256" key="16">
    <source>
        <dbReference type="RuleBase" id="RU367023"/>
    </source>
</evidence>
<keyword evidence="13 16" id="KW-0472">Membrane</keyword>
<comment type="caution">
    <text evidence="16">Lacks conserved residue(s) required for the propagation of feature annotation.</text>
</comment>
<evidence type="ECO:0000256" key="10">
    <source>
        <dbReference type="ARBA" id="ARBA00022824"/>
    </source>
</evidence>
<dbReference type="AlphaFoldDB" id="A0AAV5R755"/>
<evidence type="ECO:0000256" key="9">
    <source>
        <dbReference type="ARBA" id="ARBA00022798"/>
    </source>
</evidence>
<accession>A0AAV5R755</accession>
<evidence type="ECO:0000256" key="11">
    <source>
        <dbReference type="ARBA" id="ARBA00022989"/>
    </source>
</evidence>
<keyword evidence="6 16" id="KW-0444">Lipid biosynthesis</keyword>
<sequence length="450" mass="52466">MNNINSSKYPDYLPNNNNFSPINTPIHKRIETFCTLIHTSSIILLPSLYFYLWTKIKLWPILIIYVIYSYLLDNTTITGDSIFRESFKIKNLFIYKGFIDYFPIITHRTIKLPPSIKIISKKLKCLPEWTKFLPKSVKKLLKILRIINERERIVNYEEHIGPRYMFVCHPHGVISFGITGLLCWNGIDKIFQTGKLKSSKSFKSLFNGIPCHLLTLSAQLILPFYRDYIMSLGVGLVTKKSILSILQKWHSVAIVVGGAHESLLAKPGMNKIVLNKRKGFIKIALESCNLEEGNDGDNNIINDNIQNGKWDEKLMSDIAIVPVYVYGENNIHNVYNTTEHSIKSKQSRILRFFLKFQLILKKFTGFTLPLVNSRSIFNYDFGLLPYRRKIDIVFGEPIYIYRKFGNKVGDKVTNEEIEFYHKLYKDRLIELWERNKSFATEWDEPLQIVE</sequence>
<evidence type="ECO:0000256" key="1">
    <source>
        <dbReference type="ARBA" id="ARBA00004477"/>
    </source>
</evidence>
<evidence type="ECO:0000313" key="18">
    <source>
        <dbReference type="Proteomes" id="UP001378960"/>
    </source>
</evidence>
<comment type="function">
    <text evidence="16">Catalyzes the terminal and only committed step in triacylglycerol synthesis by using diacylglycerol and fatty acyl CoA as substrates.</text>
</comment>
<dbReference type="GO" id="GO:0005789">
    <property type="term" value="C:endoplasmic reticulum membrane"/>
    <property type="evidence" value="ECO:0007669"/>
    <property type="project" value="UniProtKB-SubCell"/>
</dbReference>
<evidence type="ECO:0000256" key="14">
    <source>
        <dbReference type="ARBA" id="ARBA00023315"/>
    </source>
</evidence>
<comment type="caution">
    <text evidence="17">The sequence shown here is derived from an EMBL/GenBank/DDBJ whole genome shotgun (WGS) entry which is preliminary data.</text>
</comment>
<keyword evidence="14 16" id="KW-0012">Acyltransferase</keyword>
<keyword evidence="10 16" id="KW-0256">Endoplasmic reticulum</keyword>
<protein>
    <recommendedName>
        <fullName evidence="5 16">Diacylglycerol O-acyltransferase</fullName>
        <ecNumber evidence="5 16">2.3.1.20</ecNumber>
    </recommendedName>
</protein>
<keyword evidence="12 16" id="KW-0443">Lipid metabolism</keyword>
<dbReference type="EMBL" id="BTGB01000003">
    <property type="protein sequence ID" value="GMM46436.1"/>
    <property type="molecule type" value="Genomic_DNA"/>
</dbReference>
<dbReference type="EC" id="2.3.1.20" evidence="5 16"/>
<evidence type="ECO:0000313" key="17">
    <source>
        <dbReference type="EMBL" id="GMM46436.1"/>
    </source>
</evidence>
<comment type="pathway">
    <text evidence="3">Lipid metabolism.</text>
</comment>
<evidence type="ECO:0000256" key="6">
    <source>
        <dbReference type="ARBA" id="ARBA00022516"/>
    </source>
</evidence>
<dbReference type="PANTHER" id="PTHR12317:SF0">
    <property type="entry name" value="ACYLTRANSFERASE"/>
    <property type="match status" value="1"/>
</dbReference>
<evidence type="ECO:0000256" key="8">
    <source>
        <dbReference type="ARBA" id="ARBA00022692"/>
    </source>
</evidence>
<reference evidence="17 18" key="1">
    <citation type="journal article" date="2023" name="Elife">
        <title>Identification of key yeast species and microbe-microbe interactions impacting larval growth of Drosophila in the wild.</title>
        <authorList>
            <person name="Mure A."/>
            <person name="Sugiura Y."/>
            <person name="Maeda R."/>
            <person name="Honda K."/>
            <person name="Sakurai N."/>
            <person name="Takahashi Y."/>
            <person name="Watada M."/>
            <person name="Katoh T."/>
            <person name="Gotoh A."/>
            <person name="Gotoh Y."/>
            <person name="Taniguchi I."/>
            <person name="Nakamura K."/>
            <person name="Hayashi T."/>
            <person name="Katayama T."/>
            <person name="Uemura T."/>
            <person name="Hattori Y."/>
        </authorList>
    </citation>
    <scope>NUCLEOTIDE SEQUENCE [LARGE SCALE GENOMIC DNA]</scope>
    <source>
        <strain evidence="17 18">PK-24</strain>
    </source>
</reference>
<evidence type="ECO:0000256" key="5">
    <source>
        <dbReference type="ARBA" id="ARBA00013244"/>
    </source>
</evidence>
<keyword evidence="7" id="KW-0808">Transferase</keyword>
<evidence type="ECO:0000256" key="15">
    <source>
        <dbReference type="ARBA" id="ARBA00048109"/>
    </source>
</evidence>
<organism evidence="17 18">
    <name type="scientific">Pichia kluyveri</name>
    <name type="common">Yeast</name>
    <dbReference type="NCBI Taxonomy" id="36015"/>
    <lineage>
        <taxon>Eukaryota</taxon>
        <taxon>Fungi</taxon>
        <taxon>Dikarya</taxon>
        <taxon>Ascomycota</taxon>
        <taxon>Saccharomycotina</taxon>
        <taxon>Pichiomycetes</taxon>
        <taxon>Pichiales</taxon>
        <taxon>Pichiaceae</taxon>
        <taxon>Pichia</taxon>
    </lineage>
</organism>
<dbReference type="InterPro" id="IPR007130">
    <property type="entry name" value="DAGAT"/>
</dbReference>